<name>A0ABW1UW52_9LACO</name>
<dbReference type="RefSeq" id="WP_125592992.1">
    <property type="nucleotide sequence ID" value="NZ_JBHSSN010000015.1"/>
</dbReference>
<comment type="caution">
    <text evidence="2">The sequence shown here is derived from an EMBL/GenBank/DDBJ whole genome shotgun (WGS) entry which is preliminary data.</text>
</comment>
<feature type="coiled-coil region" evidence="1">
    <location>
        <begin position="93"/>
        <end position="148"/>
    </location>
</feature>
<organism evidence="2 3">
    <name type="scientific">Companilactobacillus baiquanensis</name>
    <dbReference type="NCBI Taxonomy" id="2486005"/>
    <lineage>
        <taxon>Bacteria</taxon>
        <taxon>Bacillati</taxon>
        <taxon>Bacillota</taxon>
        <taxon>Bacilli</taxon>
        <taxon>Lactobacillales</taxon>
        <taxon>Lactobacillaceae</taxon>
        <taxon>Companilactobacillus</taxon>
    </lineage>
</organism>
<dbReference type="Gene3D" id="1.10.1660.10">
    <property type="match status" value="1"/>
</dbReference>
<evidence type="ECO:0000313" key="2">
    <source>
        <dbReference type="EMBL" id="MFC6323971.1"/>
    </source>
</evidence>
<dbReference type="SUPFAM" id="SSF46955">
    <property type="entry name" value="Putative DNA-binding domain"/>
    <property type="match status" value="1"/>
</dbReference>
<keyword evidence="1" id="KW-0175">Coiled coil</keyword>
<sequence>MSNVKNENFLTPAQAAKELGISVATLRKYSLIVEHTTDNANYFERNSQNNRLYTSENLEDFKKMVELGHEPKMTLDLAAQKIYPTESTKKDNNNDLEKVVADLKAKNKLQAQKIEELEVKISDLTSANEELAKKDEALQTEVVKSEEKSTELKERVNEQVKDDKKDHWWNRFMK</sequence>
<protein>
    <recommendedName>
        <fullName evidence="4">HTH merR-type domain-containing protein</fullName>
    </recommendedName>
</protein>
<evidence type="ECO:0000256" key="1">
    <source>
        <dbReference type="SAM" id="Coils"/>
    </source>
</evidence>
<accession>A0ABW1UW52</accession>
<keyword evidence="3" id="KW-1185">Reference proteome</keyword>
<dbReference type="InterPro" id="IPR009061">
    <property type="entry name" value="DNA-bd_dom_put_sf"/>
</dbReference>
<dbReference type="EMBL" id="JBHSSN010000015">
    <property type="protein sequence ID" value="MFC6323971.1"/>
    <property type="molecule type" value="Genomic_DNA"/>
</dbReference>
<evidence type="ECO:0000313" key="3">
    <source>
        <dbReference type="Proteomes" id="UP001596186"/>
    </source>
</evidence>
<evidence type="ECO:0008006" key="4">
    <source>
        <dbReference type="Google" id="ProtNLM"/>
    </source>
</evidence>
<dbReference type="Proteomes" id="UP001596186">
    <property type="component" value="Unassembled WGS sequence"/>
</dbReference>
<proteinExistence type="predicted"/>
<reference evidence="3" key="1">
    <citation type="journal article" date="2019" name="Int. J. Syst. Evol. Microbiol.">
        <title>The Global Catalogue of Microorganisms (GCM) 10K type strain sequencing project: providing services to taxonomists for standard genome sequencing and annotation.</title>
        <authorList>
            <consortium name="The Broad Institute Genomics Platform"/>
            <consortium name="The Broad Institute Genome Sequencing Center for Infectious Disease"/>
            <person name="Wu L."/>
            <person name="Ma J."/>
        </authorList>
    </citation>
    <scope>NUCLEOTIDE SEQUENCE [LARGE SCALE GENOMIC DNA]</scope>
    <source>
        <strain evidence="3">CCM 8895</strain>
    </source>
</reference>
<gene>
    <name evidence="2" type="ORF">ACFP1F_09485</name>
</gene>